<keyword evidence="5" id="KW-1185">Reference proteome</keyword>
<dbReference type="CDD" id="cd06257">
    <property type="entry name" value="DnaJ"/>
    <property type="match status" value="1"/>
</dbReference>
<dbReference type="EMBL" id="ADAS02000056">
    <property type="protein sequence ID" value="OAV93018.1"/>
    <property type="molecule type" value="Genomic_DNA"/>
</dbReference>
<dbReference type="AlphaFoldDB" id="A0A180GKM4"/>
<dbReference type="EnsemblFungi" id="PTTG_02822-t43_1">
    <property type="protein sequence ID" value="PTTG_02822-t43_1-p1"/>
    <property type="gene ID" value="PTTG_02822"/>
</dbReference>
<dbReference type="GO" id="GO:0005634">
    <property type="term" value="C:nucleus"/>
    <property type="evidence" value="ECO:0007669"/>
    <property type="project" value="TreeGrafter"/>
</dbReference>
<dbReference type="Gene3D" id="1.10.287.110">
    <property type="entry name" value="DnaJ domain"/>
    <property type="match status" value="1"/>
</dbReference>
<feature type="region of interest" description="Disordered" evidence="1">
    <location>
        <begin position="382"/>
        <end position="432"/>
    </location>
</feature>
<dbReference type="InterPro" id="IPR036869">
    <property type="entry name" value="J_dom_sf"/>
</dbReference>
<dbReference type="InterPro" id="IPR001623">
    <property type="entry name" value="DnaJ_domain"/>
</dbReference>
<dbReference type="SMART" id="SM00271">
    <property type="entry name" value="DnaJ"/>
    <property type="match status" value="1"/>
</dbReference>
<feature type="compositionally biased region" description="Low complexity" evidence="1">
    <location>
        <begin position="215"/>
        <end position="226"/>
    </location>
</feature>
<dbReference type="PANTHER" id="PTHR43948:SF23">
    <property type="entry name" value="DNAJ DOMAIN PROTEIN (AFU_ORTHOLOGUE AFUA_1G15460)"/>
    <property type="match status" value="1"/>
</dbReference>
<dbReference type="PANTHER" id="PTHR43948">
    <property type="entry name" value="DNAJ HOMOLOG SUBFAMILY B"/>
    <property type="match status" value="1"/>
</dbReference>
<proteinExistence type="predicted"/>
<evidence type="ECO:0000259" key="2">
    <source>
        <dbReference type="PROSITE" id="PS50076"/>
    </source>
</evidence>
<accession>A0A180GKM4</accession>
<reference evidence="3" key="2">
    <citation type="submission" date="2016-05" db="EMBL/GenBank/DDBJ databases">
        <title>Comparative analysis highlights variable genome content of wheat rusts and divergence of the mating loci.</title>
        <authorList>
            <person name="Cuomo C.A."/>
            <person name="Bakkeren G."/>
            <person name="Szabo L."/>
            <person name="Khalil H."/>
            <person name="Joly D."/>
            <person name="Goldberg J."/>
            <person name="Young S."/>
            <person name="Zeng Q."/>
            <person name="Fellers J."/>
        </authorList>
    </citation>
    <scope>NUCLEOTIDE SEQUENCE [LARGE SCALE GENOMIC DNA]</scope>
    <source>
        <strain evidence="3">1-1 BBBD Race 1</strain>
    </source>
</reference>
<dbReference type="OrthoDB" id="10250354at2759"/>
<feature type="compositionally biased region" description="Polar residues" evidence="1">
    <location>
        <begin position="77"/>
        <end position="95"/>
    </location>
</feature>
<dbReference type="SUPFAM" id="SSF46565">
    <property type="entry name" value="Chaperone J-domain"/>
    <property type="match status" value="1"/>
</dbReference>
<dbReference type="GO" id="GO:0051087">
    <property type="term" value="F:protein-folding chaperone binding"/>
    <property type="evidence" value="ECO:0007669"/>
    <property type="project" value="TreeGrafter"/>
</dbReference>
<feature type="compositionally biased region" description="Polar residues" evidence="1">
    <location>
        <begin position="103"/>
        <end position="128"/>
    </location>
</feature>
<dbReference type="PROSITE" id="PS50076">
    <property type="entry name" value="DNAJ_2"/>
    <property type="match status" value="1"/>
</dbReference>
<reference evidence="4" key="4">
    <citation type="submission" date="2025-05" db="UniProtKB">
        <authorList>
            <consortium name="EnsemblFungi"/>
        </authorList>
    </citation>
    <scope>IDENTIFICATION</scope>
    <source>
        <strain evidence="4">isolate 1-1 / race 1 (BBBD)</strain>
    </source>
</reference>
<dbReference type="GO" id="GO:0044183">
    <property type="term" value="F:protein folding chaperone"/>
    <property type="evidence" value="ECO:0007669"/>
    <property type="project" value="TreeGrafter"/>
</dbReference>
<evidence type="ECO:0000256" key="1">
    <source>
        <dbReference type="SAM" id="MobiDB-lite"/>
    </source>
</evidence>
<organism evidence="3">
    <name type="scientific">Puccinia triticina (isolate 1-1 / race 1 (BBBD))</name>
    <name type="common">Brown leaf rust fungus</name>
    <dbReference type="NCBI Taxonomy" id="630390"/>
    <lineage>
        <taxon>Eukaryota</taxon>
        <taxon>Fungi</taxon>
        <taxon>Dikarya</taxon>
        <taxon>Basidiomycota</taxon>
        <taxon>Pucciniomycotina</taxon>
        <taxon>Pucciniomycetes</taxon>
        <taxon>Pucciniales</taxon>
        <taxon>Pucciniaceae</taxon>
        <taxon>Puccinia</taxon>
    </lineage>
</organism>
<reference evidence="4 5" key="3">
    <citation type="journal article" date="2017" name="G3 (Bethesda)">
        <title>Comparative analysis highlights variable genome content of wheat rusts and divergence of the mating loci.</title>
        <authorList>
            <person name="Cuomo C.A."/>
            <person name="Bakkeren G."/>
            <person name="Khalil H.B."/>
            <person name="Panwar V."/>
            <person name="Joly D."/>
            <person name="Linning R."/>
            <person name="Sakthikumar S."/>
            <person name="Song X."/>
            <person name="Adiconis X."/>
            <person name="Fan L."/>
            <person name="Goldberg J.M."/>
            <person name="Levin J.Z."/>
            <person name="Young S."/>
            <person name="Zeng Q."/>
            <person name="Anikster Y."/>
            <person name="Bruce M."/>
            <person name="Wang M."/>
            <person name="Yin C."/>
            <person name="McCallum B."/>
            <person name="Szabo L.J."/>
            <person name="Hulbert S."/>
            <person name="Chen X."/>
            <person name="Fellers J.P."/>
        </authorList>
    </citation>
    <scope>NUCLEOTIDE SEQUENCE</scope>
    <source>
        <strain evidence="4">isolate 1-1 / race 1 (BBBD)</strain>
        <strain evidence="5">Isolate 1-1 / race 1 (BBBD)</strain>
    </source>
</reference>
<dbReference type="Proteomes" id="UP000005240">
    <property type="component" value="Unassembled WGS sequence"/>
</dbReference>
<feature type="domain" description="J" evidence="2">
    <location>
        <begin position="4"/>
        <end position="70"/>
    </location>
</feature>
<evidence type="ECO:0000313" key="5">
    <source>
        <dbReference type="Proteomes" id="UP000005240"/>
    </source>
</evidence>
<sequence>MVEDPYSILNVYSDCTYDEAKAAYRQAALMHHPDRQPPARKEEAARRFRVIAQAFQQICQDLGRPIDPAGLKHADSQKSGGSNRKPTSAVGTTTAPVIKPAPSHNSSSALVRSPSTKAITQSPQSQKAISARAEPAARSEKALQAPRTVTKSQPKEAIQPEEQYSSEESDHEPSGNSRHPSRLPPPSSTAEVSDPVGDYPSSTHYSGRPHHSSSRRSSFSHPSGRGDLSNSRAPISDYYDHPLGPKQYARQPEYPDHRHRPQQLYDLPGNGGGSKEWDFGLGDDDFFGGGKDRFAAGNSMMNEMSSGFDRMMSTAFKGLSMAGPDPAELARMDGGQNCSMRMRQSKMVMGRTEDGSWAGKRMEKQMNMANGRLEVNENAQDIRMGGRSGGSSRYSPRNGNVRGNGEDWDPPPAYHGGGGEEEYSGREGYEPNMEHYQPGYQHPHIRQGGPPAGLVQGGYGAMMGRMAHGEMISGHGRQGSLSRARNSMAGPDGYPTDAHRLQRRPSSRFDYPSELAHASRPPPIGHPVYAVGPPPIPGSLTRRPSADIGPARY</sequence>
<dbReference type="GO" id="GO:0005737">
    <property type="term" value="C:cytoplasm"/>
    <property type="evidence" value="ECO:0007669"/>
    <property type="project" value="TreeGrafter"/>
</dbReference>
<feature type="compositionally biased region" description="Basic and acidic residues" evidence="1">
    <location>
        <begin position="423"/>
        <end position="432"/>
    </location>
</feature>
<dbReference type="PRINTS" id="PR00625">
    <property type="entry name" value="JDOMAIN"/>
</dbReference>
<dbReference type="STRING" id="630390.A0A180GKM4"/>
<reference evidence="3" key="1">
    <citation type="submission" date="2009-11" db="EMBL/GenBank/DDBJ databases">
        <authorList>
            <consortium name="The Broad Institute Genome Sequencing Platform"/>
            <person name="Ward D."/>
            <person name="Feldgarden M."/>
            <person name="Earl A."/>
            <person name="Young S.K."/>
            <person name="Zeng Q."/>
            <person name="Koehrsen M."/>
            <person name="Alvarado L."/>
            <person name="Berlin A."/>
            <person name="Bochicchio J."/>
            <person name="Borenstein D."/>
            <person name="Chapman S.B."/>
            <person name="Chen Z."/>
            <person name="Engels R."/>
            <person name="Freedman E."/>
            <person name="Gellesch M."/>
            <person name="Goldberg J."/>
            <person name="Griggs A."/>
            <person name="Gujja S."/>
            <person name="Heilman E."/>
            <person name="Heiman D."/>
            <person name="Hepburn T."/>
            <person name="Howarth C."/>
            <person name="Jen D."/>
            <person name="Larson L."/>
            <person name="Lewis B."/>
            <person name="Mehta T."/>
            <person name="Park D."/>
            <person name="Pearson M."/>
            <person name="Roberts A."/>
            <person name="Saif S."/>
            <person name="Shea T."/>
            <person name="Shenoy N."/>
            <person name="Sisk P."/>
            <person name="Stolte C."/>
            <person name="Sykes S."/>
            <person name="Thomson T."/>
            <person name="Walk T."/>
            <person name="White J."/>
            <person name="Yandava C."/>
            <person name="Izard J."/>
            <person name="Baranova O.V."/>
            <person name="Blanton J.M."/>
            <person name="Tanner A.C."/>
            <person name="Dewhirst F.E."/>
            <person name="Haas B."/>
            <person name="Nusbaum C."/>
            <person name="Birren B."/>
        </authorList>
    </citation>
    <scope>NUCLEOTIDE SEQUENCE [LARGE SCALE GENOMIC DNA]</scope>
    <source>
        <strain evidence="3">1-1 BBBD Race 1</strain>
    </source>
</reference>
<feature type="region of interest" description="Disordered" evidence="1">
    <location>
        <begin position="64"/>
        <end position="271"/>
    </location>
</feature>
<dbReference type="VEuPathDB" id="FungiDB:PTTG_02822"/>
<dbReference type="Pfam" id="PF00226">
    <property type="entry name" value="DnaJ"/>
    <property type="match status" value="1"/>
</dbReference>
<gene>
    <name evidence="3" type="ORF">PTTG_02822</name>
</gene>
<evidence type="ECO:0000313" key="4">
    <source>
        <dbReference type="EnsemblFungi" id="PTTG_02822-t43_1-p1"/>
    </source>
</evidence>
<dbReference type="GO" id="GO:0051082">
    <property type="term" value="F:unfolded protein binding"/>
    <property type="evidence" value="ECO:0007669"/>
    <property type="project" value="TreeGrafter"/>
</dbReference>
<feature type="region of interest" description="Disordered" evidence="1">
    <location>
        <begin position="474"/>
        <end position="553"/>
    </location>
</feature>
<name>A0A180GKM4_PUCT1</name>
<evidence type="ECO:0000313" key="3">
    <source>
        <dbReference type="EMBL" id="OAV93018.1"/>
    </source>
</evidence>
<protein>
    <submittedName>
        <fullName evidence="4">J domain-containing protein</fullName>
    </submittedName>
</protein>